<evidence type="ECO:0000313" key="1">
    <source>
        <dbReference type="EMBL" id="KAF2470571.1"/>
    </source>
</evidence>
<dbReference type="EMBL" id="MU003507">
    <property type="protein sequence ID" value="KAF2470571.1"/>
    <property type="molecule type" value="Genomic_DNA"/>
</dbReference>
<sequence>MTVGGRTEAHLYGPGDCSTHVRSRWLFGSTTSISPRHVEPFHLRVCLQRRRFASNARLNPLAEAPAARYFNLYPSHHIVFPFNEPRLELAAAWSRNRRAGGLEKHEGVEGSIRSFHSVSGRDNGGYRHLGAA</sequence>
<proteinExistence type="predicted"/>
<name>A0ACB6QWJ4_9PLEO</name>
<dbReference type="Proteomes" id="UP000799755">
    <property type="component" value="Unassembled WGS sequence"/>
</dbReference>
<accession>A0ACB6QWJ4</accession>
<keyword evidence="2" id="KW-1185">Reference proteome</keyword>
<reference evidence="1" key="1">
    <citation type="journal article" date="2020" name="Stud. Mycol.">
        <title>101 Dothideomycetes genomes: a test case for predicting lifestyles and emergence of pathogens.</title>
        <authorList>
            <person name="Haridas S."/>
            <person name="Albert R."/>
            <person name="Binder M."/>
            <person name="Bloem J."/>
            <person name="Labutti K."/>
            <person name="Salamov A."/>
            <person name="Andreopoulos B."/>
            <person name="Baker S."/>
            <person name="Barry K."/>
            <person name="Bills G."/>
            <person name="Bluhm B."/>
            <person name="Cannon C."/>
            <person name="Castanera R."/>
            <person name="Culley D."/>
            <person name="Daum C."/>
            <person name="Ezra D."/>
            <person name="Gonzalez J."/>
            <person name="Henrissat B."/>
            <person name="Kuo A."/>
            <person name="Liang C."/>
            <person name="Lipzen A."/>
            <person name="Lutzoni F."/>
            <person name="Magnuson J."/>
            <person name="Mondo S."/>
            <person name="Nolan M."/>
            <person name="Ohm R."/>
            <person name="Pangilinan J."/>
            <person name="Park H.-J."/>
            <person name="Ramirez L."/>
            <person name="Alfaro M."/>
            <person name="Sun H."/>
            <person name="Tritt A."/>
            <person name="Yoshinaga Y."/>
            <person name="Zwiers L.-H."/>
            <person name="Turgeon B."/>
            <person name="Goodwin S."/>
            <person name="Spatafora J."/>
            <person name="Crous P."/>
            <person name="Grigoriev I."/>
        </authorList>
    </citation>
    <scope>NUCLEOTIDE SEQUENCE</scope>
    <source>
        <strain evidence="1">ATCC 200398</strain>
    </source>
</reference>
<gene>
    <name evidence="1" type="ORF">BDR25DRAFT_30951</name>
</gene>
<comment type="caution">
    <text evidence="1">The sequence shown here is derived from an EMBL/GenBank/DDBJ whole genome shotgun (WGS) entry which is preliminary data.</text>
</comment>
<protein>
    <submittedName>
        <fullName evidence="1">Uncharacterized protein</fullName>
    </submittedName>
</protein>
<evidence type="ECO:0000313" key="2">
    <source>
        <dbReference type="Proteomes" id="UP000799755"/>
    </source>
</evidence>
<organism evidence="1 2">
    <name type="scientific">Lindgomyces ingoldianus</name>
    <dbReference type="NCBI Taxonomy" id="673940"/>
    <lineage>
        <taxon>Eukaryota</taxon>
        <taxon>Fungi</taxon>
        <taxon>Dikarya</taxon>
        <taxon>Ascomycota</taxon>
        <taxon>Pezizomycotina</taxon>
        <taxon>Dothideomycetes</taxon>
        <taxon>Pleosporomycetidae</taxon>
        <taxon>Pleosporales</taxon>
        <taxon>Lindgomycetaceae</taxon>
        <taxon>Lindgomyces</taxon>
    </lineage>
</organism>